<dbReference type="VEuPathDB" id="ToxoDB:EPH_0058570"/>
<evidence type="ECO:0000256" key="1">
    <source>
        <dbReference type="SAM" id="MobiDB-lite"/>
    </source>
</evidence>
<feature type="region of interest" description="Disordered" evidence="1">
    <location>
        <begin position="900"/>
        <end position="954"/>
    </location>
</feature>
<reference evidence="3" key="2">
    <citation type="submission" date="2013-10" db="EMBL/GenBank/DDBJ databases">
        <authorList>
            <person name="Aslett M."/>
        </authorList>
    </citation>
    <scope>NUCLEOTIDE SEQUENCE [LARGE SCALE GENOMIC DNA]</scope>
    <source>
        <strain evidence="3">Houghton</strain>
    </source>
</reference>
<reference evidence="3" key="1">
    <citation type="submission" date="2013-10" db="EMBL/GenBank/DDBJ databases">
        <title>Genomic analysis of the causative agents of coccidiosis in chickens.</title>
        <authorList>
            <person name="Reid A.J."/>
            <person name="Blake D."/>
            <person name="Billington K."/>
            <person name="Browne H."/>
            <person name="Dunn M."/>
            <person name="Hung S."/>
            <person name="Kawahara F."/>
            <person name="Miranda-Saavedra D."/>
            <person name="Mourier T."/>
            <person name="Nagra H."/>
            <person name="Otto T.D."/>
            <person name="Rawlings N."/>
            <person name="Sanchez A."/>
            <person name="Sanders M."/>
            <person name="Subramaniam C."/>
            <person name="Tay Y."/>
            <person name="Dear P."/>
            <person name="Doerig C."/>
            <person name="Gruber A."/>
            <person name="Parkinson J."/>
            <person name="Shirley M."/>
            <person name="Wan K.L."/>
            <person name="Berriman M."/>
            <person name="Tomley F."/>
            <person name="Pain A."/>
        </authorList>
    </citation>
    <scope>NUCLEOTIDE SEQUENCE [LARGE SCALE GENOMIC DNA]</scope>
    <source>
        <strain evidence="3">Houghton</strain>
    </source>
</reference>
<dbReference type="AlphaFoldDB" id="U6H171"/>
<keyword evidence="2" id="KW-0472">Membrane</keyword>
<dbReference type="PANTHER" id="PTHR13270:SF14">
    <property type="entry name" value="SEX DETERMINATION AND DOSAGE COMPENSATION PROTEIN SDC-2"/>
    <property type="match status" value="1"/>
</dbReference>
<accession>U6H171</accession>
<keyword evidence="4" id="KW-1185">Reference proteome</keyword>
<proteinExistence type="predicted"/>
<keyword evidence="2" id="KW-1133">Transmembrane helix</keyword>
<gene>
    <name evidence="3" type="ORF">EPH_0058570</name>
</gene>
<evidence type="ECO:0000256" key="2">
    <source>
        <dbReference type="SAM" id="Phobius"/>
    </source>
</evidence>
<evidence type="ECO:0000313" key="3">
    <source>
        <dbReference type="EMBL" id="CDI85587.1"/>
    </source>
</evidence>
<evidence type="ECO:0000313" key="4">
    <source>
        <dbReference type="Proteomes" id="UP000018201"/>
    </source>
</evidence>
<feature type="transmembrane region" description="Helical" evidence="2">
    <location>
        <begin position="63"/>
        <end position="82"/>
    </location>
</feature>
<dbReference type="PANTHER" id="PTHR13270">
    <property type="entry name" value="PROTEIN C20ORF116-RELATED"/>
    <property type="match status" value="1"/>
</dbReference>
<feature type="region of interest" description="Disordered" evidence="1">
    <location>
        <begin position="86"/>
        <end position="126"/>
    </location>
</feature>
<organism evidence="3 4">
    <name type="scientific">Eimeria praecox</name>
    <dbReference type="NCBI Taxonomy" id="51316"/>
    <lineage>
        <taxon>Eukaryota</taxon>
        <taxon>Sar</taxon>
        <taxon>Alveolata</taxon>
        <taxon>Apicomplexa</taxon>
        <taxon>Conoidasida</taxon>
        <taxon>Coccidia</taxon>
        <taxon>Eucoccidiorida</taxon>
        <taxon>Eimeriorina</taxon>
        <taxon>Eimeriidae</taxon>
        <taxon>Eimeria</taxon>
    </lineage>
</organism>
<name>U6H171_9EIME</name>
<protein>
    <submittedName>
        <fullName evidence="3">Uncharacterized protein</fullName>
    </submittedName>
</protein>
<keyword evidence="2" id="KW-0812">Transmembrane</keyword>
<dbReference type="Proteomes" id="UP000018201">
    <property type="component" value="Unassembled WGS sequence"/>
</dbReference>
<feature type="compositionally biased region" description="Low complexity" evidence="1">
    <location>
        <begin position="795"/>
        <end position="813"/>
    </location>
</feature>
<sequence length="1107" mass="119576">MTAFFLTLDWPHGGWGRPAAAPAASREPASAGAAGGEAATLTATAAFAETSSRRRHGLRRARLPLLFSVFISLFLSISWYALAGTPPDTPSPEDDIGESNAERKDSNPTAPKQPGQPGGGVPVPSVFQVAEDDIPPELRFAPPILSTASSMGHRSISPPVQRDRRPSGAGAASSGAVVVSEMLQPYTYGRVGATFGSVLVLTDVDDTLWCSGSMAAFGKHIGGIDSELGRGLPYPGIGTLLFMLALGPHTSTPSGLRIPIEHCPVPLPSPQTQNCPYDVQQFPVQHFLPRRAGVLSARVSTSLLAQFTRPPSFFRDIDAIFTSGARQLYGAGAPRWPLGYQNQMKFAQVLSSQNSRGEAKIWGFTEAISGGGPAVVLGDTGEKDPEAAAGMAVKYPESLGAVLLHSVFLNRQKEIDAGTGRQRREMPKHMIPFVMDVSGVKLPAVQLVYEILVKVRGGEEVQSFGDLSEEVAYAAGVQIAADVRQLFKTATRRQLLAAEARASGDPGSSPLAPPVIFIHVTRLHTQVLETPQEVGVAGQLANFSSKLAMKVSRWSAKKFSPNPELIDIAGFRQRAEVLPVFLQSPVQKVSPQGVRYPLGVPFASYRTAVGAAFASWALGMLTTQDVMSLIVAAIRDLRSLGPPNHCWQRTVVHEMLVDVAAVQHFLGPLEARTDLRGAEVFADAVSALEAFELFHKEHCGPRDPAIPTPQALCLEKLEAALAQHAANGGPANARQQLLPILSLACRYREQMDHWLSAGPEEVESLAFFLGRAIIIGSPAASLLYADKDRQEEASQQQEQQQQSHQQEPQQQQQQMQQQQLQQQQMQQQQLQQQQMQQQQLQPNANIPNELSLFQLHRDMARLPELAVELHTDPEEAPSLISPSLQMAALDVQTVEDLRPFLPDDYSVPTDVEASASVQQPGDGGRRSPRGSRRRDVGGLPEEENGGGGDYLGDCGHRKPAPVSLWLGNLRNFCANSRDPAGTEACGVLKRWLLGPEEQTGPPTDGEGPKRSRAALPALIRVADWNTQKPKSALEIPELGIVLEPYQLRPGATGREELEKAQALNVVGGIYAGRGTVRHQRPSERAVWQRIAAALKVIMGVECSDLFG</sequence>
<feature type="region of interest" description="Disordered" evidence="1">
    <location>
        <begin position="149"/>
        <end position="174"/>
    </location>
</feature>
<dbReference type="EMBL" id="HG694022">
    <property type="protein sequence ID" value="CDI85587.1"/>
    <property type="molecule type" value="Genomic_DNA"/>
</dbReference>
<dbReference type="OrthoDB" id="191535at2759"/>
<feature type="region of interest" description="Disordered" evidence="1">
    <location>
        <begin position="788"/>
        <end position="813"/>
    </location>
</feature>